<dbReference type="EMBL" id="VSSQ01075963">
    <property type="protein sequence ID" value="MPN26434.1"/>
    <property type="molecule type" value="Genomic_DNA"/>
</dbReference>
<reference evidence="1" key="1">
    <citation type="submission" date="2019-08" db="EMBL/GenBank/DDBJ databases">
        <authorList>
            <person name="Kucharzyk K."/>
            <person name="Murdoch R.W."/>
            <person name="Higgins S."/>
            <person name="Loffler F."/>
        </authorList>
    </citation>
    <scope>NUCLEOTIDE SEQUENCE</scope>
</reference>
<organism evidence="1">
    <name type="scientific">bioreactor metagenome</name>
    <dbReference type="NCBI Taxonomy" id="1076179"/>
    <lineage>
        <taxon>unclassified sequences</taxon>
        <taxon>metagenomes</taxon>
        <taxon>ecological metagenomes</taxon>
    </lineage>
</organism>
<gene>
    <name evidence="1" type="ORF">SDC9_173858</name>
</gene>
<evidence type="ECO:0000313" key="1">
    <source>
        <dbReference type="EMBL" id="MPN26434.1"/>
    </source>
</evidence>
<sequence length="213" mass="24477">MVEIRRFLLILRQLVVVAGRCQDMHVFGQLCKRRHTVLPFIFAKSVVNDVSRMHGHHGVVFLPGVYNPLRHPAKYVAVCRGVRLCVAHPGDCECRWLRCGLRCRFRCDLRGRLVFCRLRMRILRALYFRFCLMNCGLYRASSEEKQTQGREADYACGSGLVHTFVQVSFRVSCAVSHKQSNALLYACILRCNTPSISSVILASGRVRVQLYRR</sequence>
<accession>A0A645GR53</accession>
<protein>
    <submittedName>
        <fullName evidence="1">Uncharacterized protein</fullName>
    </submittedName>
</protein>
<dbReference type="AlphaFoldDB" id="A0A645GR53"/>
<comment type="caution">
    <text evidence="1">The sequence shown here is derived from an EMBL/GenBank/DDBJ whole genome shotgun (WGS) entry which is preliminary data.</text>
</comment>
<name>A0A645GR53_9ZZZZ</name>
<proteinExistence type="predicted"/>